<dbReference type="InterPro" id="IPR035906">
    <property type="entry name" value="MetI-like_sf"/>
</dbReference>
<evidence type="ECO:0000259" key="8">
    <source>
        <dbReference type="PROSITE" id="PS50928"/>
    </source>
</evidence>
<protein>
    <recommendedName>
        <fullName evidence="8">ABC transmembrane type-1 domain-containing protein</fullName>
    </recommendedName>
</protein>
<accession>A0ABS1CV19</accession>
<evidence type="ECO:0000256" key="7">
    <source>
        <dbReference type="RuleBase" id="RU363032"/>
    </source>
</evidence>
<keyword evidence="6 7" id="KW-0472">Membrane</keyword>
<feature type="transmembrane region" description="Helical" evidence="7">
    <location>
        <begin position="261"/>
        <end position="283"/>
    </location>
</feature>
<comment type="similarity">
    <text evidence="7">Belongs to the binding-protein-dependent transport system permease family.</text>
</comment>
<evidence type="ECO:0000256" key="6">
    <source>
        <dbReference type="ARBA" id="ARBA00023136"/>
    </source>
</evidence>
<comment type="caution">
    <text evidence="9">The sequence shown here is derived from an EMBL/GenBank/DDBJ whole genome shotgun (WGS) entry which is preliminary data.</text>
</comment>
<organism evidence="9 10">
    <name type="scientific">Paracraurococcus ruber</name>
    <dbReference type="NCBI Taxonomy" id="77675"/>
    <lineage>
        <taxon>Bacteria</taxon>
        <taxon>Pseudomonadati</taxon>
        <taxon>Pseudomonadota</taxon>
        <taxon>Alphaproteobacteria</taxon>
        <taxon>Acetobacterales</taxon>
        <taxon>Roseomonadaceae</taxon>
        <taxon>Paracraurococcus</taxon>
    </lineage>
</organism>
<dbReference type="InterPro" id="IPR000515">
    <property type="entry name" value="MetI-like"/>
</dbReference>
<dbReference type="Gene3D" id="1.10.3720.10">
    <property type="entry name" value="MetI-like"/>
    <property type="match status" value="1"/>
</dbReference>
<feature type="transmembrane region" description="Helical" evidence="7">
    <location>
        <begin position="295"/>
        <end position="315"/>
    </location>
</feature>
<dbReference type="PROSITE" id="PS50928">
    <property type="entry name" value="ABC_TM1"/>
    <property type="match status" value="1"/>
</dbReference>
<keyword evidence="3" id="KW-1003">Cell membrane</keyword>
<evidence type="ECO:0000256" key="2">
    <source>
        <dbReference type="ARBA" id="ARBA00022448"/>
    </source>
</evidence>
<dbReference type="PANTHER" id="PTHR43005:SF1">
    <property type="entry name" value="SPERMIDINE_PUTRESCINE TRANSPORT SYSTEM PERMEASE PROTEIN"/>
    <property type="match status" value="1"/>
</dbReference>
<dbReference type="Proteomes" id="UP000697995">
    <property type="component" value="Unassembled WGS sequence"/>
</dbReference>
<dbReference type="EMBL" id="NRSG01000048">
    <property type="protein sequence ID" value="MBK1658365.1"/>
    <property type="molecule type" value="Genomic_DNA"/>
</dbReference>
<dbReference type="SUPFAM" id="SSF161098">
    <property type="entry name" value="MetI-like"/>
    <property type="match status" value="1"/>
</dbReference>
<comment type="subcellular location">
    <subcellularLocation>
        <location evidence="1 7">Cell membrane</location>
        <topology evidence="1 7">Multi-pass membrane protein</topology>
    </subcellularLocation>
</comment>
<evidence type="ECO:0000256" key="4">
    <source>
        <dbReference type="ARBA" id="ARBA00022692"/>
    </source>
</evidence>
<feature type="transmembrane region" description="Helical" evidence="7">
    <location>
        <begin position="140"/>
        <end position="160"/>
    </location>
</feature>
<evidence type="ECO:0000313" key="10">
    <source>
        <dbReference type="Proteomes" id="UP000697995"/>
    </source>
</evidence>
<proteinExistence type="inferred from homology"/>
<gene>
    <name evidence="9" type="ORF">CKO45_08990</name>
</gene>
<sequence>MSEISGAAPRPLVGLSEAPAARGLPAAPVGRGLQRAPLDRFFLPLAVGPTFLVMVAVFGLPLLFSLWLALTGWSPQQGLFGGEFVGLANFEDLLSDRVFMASLGVTFGFTAAAVLAQMLLGLGIAMLLNLDLPGMRGFRTALVLPMMVTPIVGALCWKLLLDPNHGVVNHWLGTRIVWLGVPETALVAVWLVNVWHSTPYVALILLAGLRSLPHEPHEAAEIDGASRWQVFRHVTLPLLQPFLLVALLLRTIFEFRAFDNVYAMTGGGPANATMLLSMFTYLTSFVRFDFGLGAAAAWLMLLMSMAMCLVFIAVLRRGGPR</sequence>
<feature type="transmembrane region" description="Helical" evidence="7">
    <location>
        <begin position="99"/>
        <end position="128"/>
    </location>
</feature>
<keyword evidence="5 7" id="KW-1133">Transmembrane helix</keyword>
<evidence type="ECO:0000313" key="9">
    <source>
        <dbReference type="EMBL" id="MBK1658365.1"/>
    </source>
</evidence>
<evidence type="ECO:0000256" key="1">
    <source>
        <dbReference type="ARBA" id="ARBA00004651"/>
    </source>
</evidence>
<evidence type="ECO:0000256" key="5">
    <source>
        <dbReference type="ARBA" id="ARBA00022989"/>
    </source>
</evidence>
<dbReference type="PANTHER" id="PTHR43005">
    <property type="entry name" value="BLR7065 PROTEIN"/>
    <property type="match status" value="1"/>
</dbReference>
<keyword evidence="4 7" id="KW-0812">Transmembrane</keyword>
<dbReference type="Pfam" id="PF00528">
    <property type="entry name" value="BPD_transp_1"/>
    <property type="match status" value="1"/>
</dbReference>
<evidence type="ECO:0000256" key="3">
    <source>
        <dbReference type="ARBA" id="ARBA00022475"/>
    </source>
</evidence>
<name>A0ABS1CV19_9PROT</name>
<reference evidence="9 10" key="1">
    <citation type="journal article" date="2020" name="Microorganisms">
        <title>Osmotic Adaptation and Compatible Solute Biosynthesis of Phototrophic Bacteria as Revealed from Genome Analyses.</title>
        <authorList>
            <person name="Imhoff J.F."/>
            <person name="Rahn T."/>
            <person name="Kunzel S."/>
            <person name="Keller A."/>
            <person name="Neulinger S.C."/>
        </authorList>
    </citation>
    <scope>NUCLEOTIDE SEQUENCE [LARGE SCALE GENOMIC DNA]</scope>
    <source>
        <strain evidence="9 10">DSM 15382</strain>
    </source>
</reference>
<keyword evidence="10" id="KW-1185">Reference proteome</keyword>
<keyword evidence="2 7" id="KW-0813">Transport</keyword>
<feature type="domain" description="ABC transmembrane type-1" evidence="8">
    <location>
        <begin position="103"/>
        <end position="311"/>
    </location>
</feature>
<dbReference type="CDD" id="cd06261">
    <property type="entry name" value="TM_PBP2"/>
    <property type="match status" value="1"/>
</dbReference>
<feature type="transmembrane region" description="Helical" evidence="7">
    <location>
        <begin position="41"/>
        <end position="70"/>
    </location>
</feature>
<dbReference type="RefSeq" id="WP_133220257.1">
    <property type="nucleotide sequence ID" value="NZ_NRSG01000048.1"/>
</dbReference>